<dbReference type="EMBL" id="JAINUL010000001">
    <property type="protein sequence ID" value="MCC0093865.1"/>
    <property type="molecule type" value="Genomic_DNA"/>
</dbReference>
<keyword evidence="3" id="KW-1185">Reference proteome</keyword>
<gene>
    <name evidence="2" type="ORF">K7B10_03490</name>
</gene>
<sequence length="152" mass="15680">MTVVIAPGTPLALDLLGPLDAPLLANALAMAAPCGPTLRRHTATHHTLQLTCRPGERPADRPGLAGRLADLLTDPAAADGRPGWWSGVLAALPQQPLPGREEHPAGAAAGHRNELLVPVAHPRGVPVHPEIGREAAGRREVGERGGCAPPGR</sequence>
<feature type="region of interest" description="Disordered" evidence="1">
    <location>
        <begin position="121"/>
        <end position="152"/>
    </location>
</feature>
<evidence type="ECO:0000313" key="2">
    <source>
        <dbReference type="EMBL" id="MCC0093865.1"/>
    </source>
</evidence>
<name>A0ABS8DYJ5_9ACTN</name>
<reference evidence="2 3" key="1">
    <citation type="submission" date="2021-08" db="EMBL/GenBank/DDBJ databases">
        <title>Genomic Architecture of Streptomyces flavotricini NGL1 and Streptomyces erythrochromogenes HMS4 With Differential Plant Beneficial attributes and laccase production capabilities.</title>
        <authorList>
            <person name="Salwan R."/>
            <person name="Kaur R."/>
            <person name="Sharma V."/>
        </authorList>
    </citation>
    <scope>NUCLEOTIDE SEQUENCE [LARGE SCALE GENOMIC DNA]</scope>
    <source>
        <strain evidence="2 3">NGL1</strain>
    </source>
</reference>
<evidence type="ECO:0000313" key="3">
    <source>
        <dbReference type="Proteomes" id="UP001520654"/>
    </source>
</evidence>
<dbReference type="RefSeq" id="WP_229334483.1">
    <property type="nucleotide sequence ID" value="NZ_JAINUL010000001.1"/>
</dbReference>
<dbReference type="Proteomes" id="UP001520654">
    <property type="component" value="Unassembled WGS sequence"/>
</dbReference>
<feature type="compositionally biased region" description="Basic and acidic residues" evidence="1">
    <location>
        <begin position="130"/>
        <end position="143"/>
    </location>
</feature>
<proteinExistence type="predicted"/>
<organism evidence="2 3">
    <name type="scientific">Streptomyces flavotricini</name>
    <dbReference type="NCBI Taxonomy" id="66888"/>
    <lineage>
        <taxon>Bacteria</taxon>
        <taxon>Bacillati</taxon>
        <taxon>Actinomycetota</taxon>
        <taxon>Actinomycetes</taxon>
        <taxon>Kitasatosporales</taxon>
        <taxon>Streptomycetaceae</taxon>
        <taxon>Streptomyces</taxon>
    </lineage>
</organism>
<evidence type="ECO:0000256" key="1">
    <source>
        <dbReference type="SAM" id="MobiDB-lite"/>
    </source>
</evidence>
<accession>A0ABS8DYJ5</accession>
<protein>
    <submittedName>
        <fullName evidence="2">Uncharacterized protein</fullName>
    </submittedName>
</protein>
<comment type="caution">
    <text evidence="2">The sequence shown here is derived from an EMBL/GenBank/DDBJ whole genome shotgun (WGS) entry which is preliminary data.</text>
</comment>